<feature type="binding site" evidence="9">
    <location>
        <begin position="231"/>
        <end position="238"/>
    </location>
    <ligand>
        <name>GTP</name>
        <dbReference type="ChEBI" id="CHEBI:37565"/>
    </ligand>
</feature>
<dbReference type="InterPro" id="IPR000897">
    <property type="entry name" value="SRP54_GTPase_dom"/>
</dbReference>
<organism evidence="12 13">
    <name type="scientific">Fructilactobacillus fructivorans</name>
    <dbReference type="NCBI Taxonomy" id="1614"/>
    <lineage>
        <taxon>Bacteria</taxon>
        <taxon>Bacillati</taxon>
        <taxon>Bacillota</taxon>
        <taxon>Bacilli</taxon>
        <taxon>Lactobacillales</taxon>
        <taxon>Lactobacillaceae</taxon>
        <taxon>Fructilactobacillus</taxon>
    </lineage>
</organism>
<dbReference type="AlphaFoldDB" id="A0A0C1Q2X8"/>
<feature type="binding site" evidence="9">
    <location>
        <begin position="377"/>
        <end position="380"/>
    </location>
    <ligand>
        <name>GTP</name>
        <dbReference type="ChEBI" id="CHEBI:37565"/>
    </ligand>
</feature>
<proteinExistence type="inferred from homology"/>
<dbReference type="GeneID" id="74913259"/>
<dbReference type="GO" id="GO:0006614">
    <property type="term" value="P:SRP-dependent cotranslational protein targeting to membrane"/>
    <property type="evidence" value="ECO:0007669"/>
    <property type="project" value="InterPro"/>
</dbReference>
<keyword evidence="4 9" id="KW-0378">Hydrolase</keyword>
<dbReference type="SUPFAM" id="SSF47364">
    <property type="entry name" value="Domain of the SRP/SRP receptor G-proteins"/>
    <property type="match status" value="1"/>
</dbReference>
<dbReference type="FunFam" id="3.40.50.300:FF:000053">
    <property type="entry name" value="Signal recognition particle receptor FtsY"/>
    <property type="match status" value="1"/>
</dbReference>
<evidence type="ECO:0000313" key="13">
    <source>
        <dbReference type="Proteomes" id="UP000031397"/>
    </source>
</evidence>
<dbReference type="InterPro" id="IPR004390">
    <property type="entry name" value="SR_rcpt_FtsY"/>
</dbReference>
<comment type="caution">
    <text evidence="12">The sequence shown here is derived from an EMBL/GenBank/DDBJ whole genome shotgun (WGS) entry which is preliminary data.</text>
</comment>
<gene>
    <name evidence="9" type="primary">ftsY</name>
    <name evidence="12" type="ORF">LfDm3_0573</name>
</gene>
<dbReference type="SUPFAM" id="SSF52540">
    <property type="entry name" value="P-loop containing nucleoside triphosphate hydrolases"/>
    <property type="match status" value="1"/>
</dbReference>
<dbReference type="InterPro" id="IPR042101">
    <property type="entry name" value="SRP54_N_sf"/>
</dbReference>
<keyword evidence="5 9" id="KW-0342">GTP-binding</keyword>
<dbReference type="InterPro" id="IPR013822">
    <property type="entry name" value="Signal_recog_particl_SRP54_hlx"/>
</dbReference>
<comment type="catalytic activity">
    <reaction evidence="8 9">
        <text>GTP + H2O = GDP + phosphate + H(+)</text>
        <dbReference type="Rhea" id="RHEA:19669"/>
        <dbReference type="ChEBI" id="CHEBI:15377"/>
        <dbReference type="ChEBI" id="CHEBI:15378"/>
        <dbReference type="ChEBI" id="CHEBI:37565"/>
        <dbReference type="ChEBI" id="CHEBI:43474"/>
        <dbReference type="ChEBI" id="CHEBI:58189"/>
        <dbReference type="EC" id="3.6.5.4"/>
    </reaction>
</comment>
<keyword evidence="2 9" id="KW-0963">Cytoplasm</keyword>
<evidence type="ECO:0000256" key="4">
    <source>
        <dbReference type="ARBA" id="ARBA00022801"/>
    </source>
</evidence>
<dbReference type="GO" id="GO:0005047">
    <property type="term" value="F:signal recognition particle binding"/>
    <property type="evidence" value="ECO:0007669"/>
    <property type="project" value="TreeGrafter"/>
</dbReference>
<evidence type="ECO:0000256" key="9">
    <source>
        <dbReference type="HAMAP-Rule" id="MF_00920"/>
    </source>
</evidence>
<dbReference type="InterPro" id="IPR036225">
    <property type="entry name" value="SRP/SRP_N"/>
</dbReference>
<feature type="compositionally biased region" description="Basic and acidic residues" evidence="10">
    <location>
        <begin position="99"/>
        <end position="130"/>
    </location>
</feature>
<dbReference type="GO" id="GO:0005525">
    <property type="term" value="F:GTP binding"/>
    <property type="evidence" value="ECO:0007669"/>
    <property type="project" value="UniProtKB-UniRule"/>
</dbReference>
<dbReference type="Gene3D" id="1.20.120.140">
    <property type="entry name" value="Signal recognition particle SRP54, nucleotide-binding domain"/>
    <property type="match status" value="1"/>
</dbReference>
<sequence length="431" mass="48080">MGLFDIFKSKKKDSEEKAKKQNQQEDHEKKEDNNSELKQKDEKLKSDEQSKNEQKSADKLTKSKTEENSEAHHDEKNRAAKVSEETEDKQAETKQTVPSEDKSQNEDQRTEENDNEPKPESNEKAYEHGLAKSRSSFGQKLNALFANFRSVDDNFFDDLEDTLVESDVGFETAIQLTDELKEEVKLKNAKKPKDVQNLIVQKMIDLYDAPSDKDNAIQLSKDGPTVILFVGVNGVGKTTTIGKMANNYKQQGKKVLMAAADTFRAGAIEQLDEWAKRDGVDIVKKEAGSDPASVVFEAVDKAKKENYDVLFVDTAGRLQNKVNLMNELAKINKVIKREIPAAPQEVLLVIDATTGQNALNQAKMFNEITDITGIVLTKLDGTAKGGIVIAIKNKLNIPVKFVGLGETVNDLRPFDSKNFIDGLFKGLIQNN</sequence>
<dbReference type="Gene3D" id="3.40.50.300">
    <property type="entry name" value="P-loop containing nucleotide triphosphate hydrolases"/>
    <property type="match status" value="1"/>
</dbReference>
<keyword evidence="13" id="KW-1185">Reference proteome</keyword>
<accession>A0A0C1Q2X8</accession>
<evidence type="ECO:0000313" key="12">
    <source>
        <dbReference type="EMBL" id="KID42168.1"/>
    </source>
</evidence>
<feature type="compositionally biased region" description="Basic and acidic residues" evidence="10">
    <location>
        <begin position="12"/>
        <end position="92"/>
    </location>
</feature>
<dbReference type="PANTHER" id="PTHR43134">
    <property type="entry name" value="SIGNAL RECOGNITION PARTICLE RECEPTOR SUBUNIT ALPHA"/>
    <property type="match status" value="1"/>
</dbReference>
<dbReference type="EC" id="3.6.5.4" evidence="9"/>
<dbReference type="CDD" id="cd17874">
    <property type="entry name" value="FtsY"/>
    <property type="match status" value="1"/>
</dbReference>
<keyword evidence="3 9" id="KW-0547">Nucleotide-binding</keyword>
<evidence type="ECO:0000256" key="3">
    <source>
        <dbReference type="ARBA" id="ARBA00022741"/>
    </source>
</evidence>
<dbReference type="PATRIC" id="fig|1614.7.peg.561"/>
<dbReference type="Pfam" id="PF00448">
    <property type="entry name" value="SRP54"/>
    <property type="match status" value="1"/>
</dbReference>
<dbReference type="NCBIfam" id="TIGR00064">
    <property type="entry name" value="ftsY"/>
    <property type="match status" value="1"/>
</dbReference>
<dbReference type="GO" id="GO:0005737">
    <property type="term" value="C:cytoplasm"/>
    <property type="evidence" value="ECO:0007669"/>
    <property type="project" value="UniProtKB-SubCell"/>
</dbReference>
<evidence type="ECO:0000256" key="8">
    <source>
        <dbReference type="ARBA" id="ARBA00048027"/>
    </source>
</evidence>
<dbReference type="FunFam" id="1.20.120.140:FF:000002">
    <property type="entry name" value="Signal recognition particle receptor FtsY"/>
    <property type="match status" value="1"/>
</dbReference>
<dbReference type="RefSeq" id="WP_039143976.1">
    <property type="nucleotide sequence ID" value="NZ_JOJZ01000010.1"/>
</dbReference>
<keyword evidence="6 9" id="KW-0472">Membrane</keyword>
<dbReference type="SMART" id="SM00382">
    <property type="entry name" value="AAA"/>
    <property type="match status" value="1"/>
</dbReference>
<dbReference type="Proteomes" id="UP000031397">
    <property type="component" value="Unassembled WGS sequence"/>
</dbReference>
<comment type="subcellular location">
    <subcellularLocation>
        <location evidence="9">Cell membrane</location>
        <topology evidence="9">Peripheral membrane protein</topology>
        <orientation evidence="9">Cytoplasmic side</orientation>
    </subcellularLocation>
    <subcellularLocation>
        <location evidence="9">Cytoplasm</location>
    </subcellularLocation>
</comment>
<dbReference type="InterPro" id="IPR027417">
    <property type="entry name" value="P-loop_NTPase"/>
</dbReference>
<dbReference type="EMBL" id="JOJZ01000010">
    <property type="protein sequence ID" value="KID42168.1"/>
    <property type="molecule type" value="Genomic_DNA"/>
</dbReference>
<feature type="domain" description="SRP54-type proteins GTP-binding" evidence="11">
    <location>
        <begin position="398"/>
        <end position="411"/>
    </location>
</feature>
<comment type="similarity">
    <text evidence="9">Belongs to the GTP-binding SRP family. FtsY subfamily.</text>
</comment>
<dbReference type="Pfam" id="PF02881">
    <property type="entry name" value="SRP54_N"/>
    <property type="match status" value="1"/>
</dbReference>
<dbReference type="HAMAP" id="MF_00920">
    <property type="entry name" value="FtsY"/>
    <property type="match status" value="1"/>
</dbReference>
<evidence type="ECO:0000259" key="11">
    <source>
        <dbReference type="PROSITE" id="PS00300"/>
    </source>
</evidence>
<evidence type="ECO:0000256" key="6">
    <source>
        <dbReference type="ARBA" id="ARBA00023136"/>
    </source>
</evidence>
<evidence type="ECO:0000256" key="10">
    <source>
        <dbReference type="SAM" id="MobiDB-lite"/>
    </source>
</evidence>
<evidence type="ECO:0000256" key="2">
    <source>
        <dbReference type="ARBA" id="ARBA00022490"/>
    </source>
</evidence>
<feature type="binding site" evidence="9">
    <location>
        <begin position="313"/>
        <end position="317"/>
    </location>
    <ligand>
        <name>GTP</name>
        <dbReference type="ChEBI" id="CHEBI:37565"/>
    </ligand>
</feature>
<keyword evidence="7 9" id="KW-0675">Receptor</keyword>
<dbReference type="SMART" id="SM00963">
    <property type="entry name" value="SRP54_N"/>
    <property type="match status" value="1"/>
</dbReference>
<name>A0A0C1Q2X8_9LACO</name>
<dbReference type="OrthoDB" id="9804720at2"/>
<dbReference type="InterPro" id="IPR003593">
    <property type="entry name" value="AAA+_ATPase"/>
</dbReference>
<comment type="subunit">
    <text evidence="9">Part of the signal recognition particle protein translocation system, which is composed of SRP and FtsY.</text>
</comment>
<dbReference type="GO" id="GO:0005886">
    <property type="term" value="C:plasma membrane"/>
    <property type="evidence" value="ECO:0007669"/>
    <property type="project" value="UniProtKB-SubCell"/>
</dbReference>
<dbReference type="PROSITE" id="PS00300">
    <property type="entry name" value="SRP54"/>
    <property type="match status" value="1"/>
</dbReference>
<dbReference type="SMART" id="SM00962">
    <property type="entry name" value="SRP54"/>
    <property type="match status" value="1"/>
</dbReference>
<evidence type="ECO:0000256" key="5">
    <source>
        <dbReference type="ARBA" id="ARBA00023134"/>
    </source>
</evidence>
<evidence type="ECO:0000256" key="7">
    <source>
        <dbReference type="ARBA" id="ARBA00023170"/>
    </source>
</evidence>
<comment type="function">
    <text evidence="9">Involved in targeting and insertion of nascent membrane proteins into the cytoplasmic membrane. Acts as a receptor for the complex formed by the signal recognition particle (SRP) and the ribosome-nascent chain (RNC).</text>
</comment>
<dbReference type="GO" id="GO:0003924">
    <property type="term" value="F:GTPase activity"/>
    <property type="evidence" value="ECO:0007669"/>
    <property type="project" value="UniProtKB-UniRule"/>
</dbReference>
<reference evidence="12 13" key="1">
    <citation type="submission" date="2014-06" db="EMBL/GenBank/DDBJ databases">
        <title>Functional and comparative genomic analyses of the Drosophila gut microbiota identify candidate symbiosis factors.</title>
        <authorList>
            <person name="Newell P.D."/>
            <person name="Chaston J.M."/>
            <person name="Douglas A.E."/>
        </authorList>
    </citation>
    <scope>NUCLEOTIDE SEQUENCE [LARGE SCALE GENOMIC DNA]</scope>
    <source>
        <strain evidence="12 13">DmCS_002</strain>
    </source>
</reference>
<dbReference type="PANTHER" id="PTHR43134:SF1">
    <property type="entry name" value="SIGNAL RECOGNITION PARTICLE RECEPTOR SUBUNIT ALPHA"/>
    <property type="match status" value="1"/>
</dbReference>
<evidence type="ECO:0000256" key="1">
    <source>
        <dbReference type="ARBA" id="ARBA00022475"/>
    </source>
</evidence>
<keyword evidence="1 9" id="KW-1003">Cell membrane</keyword>
<feature type="region of interest" description="Disordered" evidence="10">
    <location>
        <begin position="1"/>
        <end position="131"/>
    </location>
</feature>
<protein>
    <recommendedName>
        <fullName evidence="9">Signal recognition particle receptor FtsY</fullName>
        <shortName evidence="9">SRP receptor</shortName>
        <ecNumber evidence="9">3.6.5.4</ecNumber>
    </recommendedName>
</protein>